<dbReference type="RefSeq" id="WP_189108440.1">
    <property type="nucleotide sequence ID" value="NZ_BMMV01000010.1"/>
</dbReference>
<accession>A0ABQ2ED33</accession>
<evidence type="ECO:0000313" key="4">
    <source>
        <dbReference type="Proteomes" id="UP000660265"/>
    </source>
</evidence>
<reference evidence="4" key="1">
    <citation type="journal article" date="2019" name="Int. J. Syst. Evol. Microbiol.">
        <title>The Global Catalogue of Microorganisms (GCM) 10K type strain sequencing project: providing services to taxonomists for standard genome sequencing and annotation.</title>
        <authorList>
            <consortium name="The Broad Institute Genomics Platform"/>
            <consortium name="The Broad Institute Genome Sequencing Center for Infectious Disease"/>
            <person name="Wu L."/>
            <person name="Ma J."/>
        </authorList>
    </citation>
    <scope>NUCLEOTIDE SEQUENCE [LARGE SCALE GENOMIC DNA]</scope>
    <source>
        <strain evidence="4">CGMCC 4.7275</strain>
    </source>
</reference>
<dbReference type="PANTHER" id="PTHR35908:SF1">
    <property type="entry name" value="CONSERVED PROTEIN"/>
    <property type="match status" value="1"/>
</dbReference>
<evidence type="ECO:0000256" key="1">
    <source>
        <dbReference type="SAM" id="MobiDB-lite"/>
    </source>
</evidence>
<sequence>MASKFTELAIDCADPAGLARFWCAVLDYEVQDEDQDDGIVIIGSPAVPEGKDRPGPVPPTLTFAKVPDTKTIKNRLHIDVNPTDREQDEEVGRLLGLGARHADVGQGDVSWVVLADPEGNEFCVLASRHP</sequence>
<comment type="caution">
    <text evidence="3">The sequence shown here is derived from an EMBL/GenBank/DDBJ whole genome shotgun (WGS) entry which is preliminary data.</text>
</comment>
<feature type="domain" description="Glyoxalase-like" evidence="2">
    <location>
        <begin position="8"/>
        <end position="125"/>
    </location>
</feature>
<protein>
    <submittedName>
        <fullName evidence="3">Lactoylglutathione lyase</fullName>
    </submittedName>
</protein>
<dbReference type="Pfam" id="PF18029">
    <property type="entry name" value="Glyoxalase_6"/>
    <property type="match status" value="1"/>
</dbReference>
<dbReference type="GO" id="GO:0016829">
    <property type="term" value="F:lyase activity"/>
    <property type="evidence" value="ECO:0007669"/>
    <property type="project" value="UniProtKB-KW"/>
</dbReference>
<feature type="region of interest" description="Disordered" evidence="1">
    <location>
        <begin position="44"/>
        <end position="64"/>
    </location>
</feature>
<dbReference type="PANTHER" id="PTHR35908">
    <property type="entry name" value="HYPOTHETICAL FUSION PROTEIN"/>
    <property type="match status" value="1"/>
</dbReference>
<evidence type="ECO:0000259" key="2">
    <source>
        <dbReference type="Pfam" id="PF18029"/>
    </source>
</evidence>
<proteinExistence type="predicted"/>
<dbReference type="Proteomes" id="UP000660265">
    <property type="component" value="Unassembled WGS sequence"/>
</dbReference>
<dbReference type="CDD" id="cd06587">
    <property type="entry name" value="VOC"/>
    <property type="match status" value="1"/>
</dbReference>
<dbReference type="InterPro" id="IPR041581">
    <property type="entry name" value="Glyoxalase_6"/>
</dbReference>
<evidence type="ECO:0000313" key="3">
    <source>
        <dbReference type="EMBL" id="GGK01022.1"/>
    </source>
</evidence>
<keyword evidence="4" id="KW-1185">Reference proteome</keyword>
<gene>
    <name evidence="3" type="ORF">GCM10011583_35580</name>
</gene>
<organism evidence="3 4">
    <name type="scientific">Streptomyces camponoticapitis</name>
    <dbReference type="NCBI Taxonomy" id="1616125"/>
    <lineage>
        <taxon>Bacteria</taxon>
        <taxon>Bacillati</taxon>
        <taxon>Actinomycetota</taxon>
        <taxon>Actinomycetes</taxon>
        <taxon>Kitasatosporales</taxon>
        <taxon>Streptomycetaceae</taxon>
        <taxon>Streptomyces</taxon>
    </lineage>
</organism>
<dbReference type="EMBL" id="BMMV01000010">
    <property type="protein sequence ID" value="GGK01022.1"/>
    <property type="molecule type" value="Genomic_DNA"/>
</dbReference>
<keyword evidence="3" id="KW-0456">Lyase</keyword>
<name>A0ABQ2ED33_9ACTN</name>
<dbReference type="InterPro" id="IPR029068">
    <property type="entry name" value="Glyas_Bleomycin-R_OHBP_Dase"/>
</dbReference>
<dbReference type="SUPFAM" id="SSF54593">
    <property type="entry name" value="Glyoxalase/Bleomycin resistance protein/Dihydroxybiphenyl dioxygenase"/>
    <property type="match status" value="1"/>
</dbReference>
<dbReference type="Gene3D" id="3.10.180.10">
    <property type="entry name" value="2,3-Dihydroxybiphenyl 1,2-Dioxygenase, domain 1"/>
    <property type="match status" value="1"/>
</dbReference>